<evidence type="ECO:0000259" key="1">
    <source>
        <dbReference type="Pfam" id="PF12680"/>
    </source>
</evidence>
<dbReference type="RefSeq" id="WP_267772729.1">
    <property type="nucleotide sequence ID" value="NZ_JAPNKE010000002.1"/>
</dbReference>
<feature type="domain" description="SnoaL-like" evidence="1">
    <location>
        <begin position="17"/>
        <end position="120"/>
    </location>
</feature>
<reference evidence="2" key="1">
    <citation type="submission" date="2022-11" db="EMBL/GenBank/DDBJ databases">
        <title>Minimal conservation of predation-associated metabolite biosynthetic gene clusters underscores biosynthetic potential of Myxococcota including descriptions for ten novel species: Archangium lansinium sp. nov., Myxococcus landrumus sp. nov., Nannocystis bai.</title>
        <authorList>
            <person name="Ahearne A."/>
            <person name="Stevens C."/>
            <person name="Phillips K."/>
        </authorList>
    </citation>
    <scope>NUCLEOTIDE SEQUENCE</scope>
    <source>
        <strain evidence="2">Na p29</strain>
    </source>
</reference>
<dbReference type="Gene3D" id="3.10.450.50">
    <property type="match status" value="1"/>
</dbReference>
<dbReference type="Proteomes" id="UP001150924">
    <property type="component" value="Unassembled WGS sequence"/>
</dbReference>
<dbReference type="EMBL" id="JAPNKE010000002">
    <property type="protein sequence ID" value="MCY1009962.1"/>
    <property type="molecule type" value="Genomic_DNA"/>
</dbReference>
<name>A0A9X3ETG5_9BACT</name>
<gene>
    <name evidence="2" type="ORF">OV079_31255</name>
</gene>
<evidence type="ECO:0000313" key="2">
    <source>
        <dbReference type="EMBL" id="MCY1009962.1"/>
    </source>
</evidence>
<dbReference type="PANTHER" id="PTHR41252:SF1">
    <property type="entry name" value="BLR2505 PROTEIN"/>
    <property type="match status" value="1"/>
</dbReference>
<dbReference type="InterPro" id="IPR037401">
    <property type="entry name" value="SnoaL-like"/>
</dbReference>
<organism evidence="2 3">
    <name type="scientific">Nannocystis pusilla</name>
    <dbReference type="NCBI Taxonomy" id="889268"/>
    <lineage>
        <taxon>Bacteria</taxon>
        <taxon>Pseudomonadati</taxon>
        <taxon>Myxococcota</taxon>
        <taxon>Polyangia</taxon>
        <taxon>Nannocystales</taxon>
        <taxon>Nannocystaceae</taxon>
        <taxon>Nannocystis</taxon>
    </lineage>
</organism>
<keyword evidence="3" id="KW-1185">Reference proteome</keyword>
<dbReference type="InterPro" id="IPR032710">
    <property type="entry name" value="NTF2-like_dom_sf"/>
</dbReference>
<dbReference type="PANTHER" id="PTHR41252">
    <property type="entry name" value="BLR2505 PROTEIN"/>
    <property type="match status" value="1"/>
</dbReference>
<proteinExistence type="predicted"/>
<dbReference type="AlphaFoldDB" id="A0A9X3ETG5"/>
<dbReference type="Pfam" id="PF12680">
    <property type="entry name" value="SnoaL_2"/>
    <property type="match status" value="1"/>
</dbReference>
<evidence type="ECO:0000313" key="3">
    <source>
        <dbReference type="Proteomes" id="UP001150924"/>
    </source>
</evidence>
<sequence length="142" mass="15685">MSTSTSESNKQIVLKGYAALKAGDVASYFDSMTEDVTITYFGDHLFTGTYRGKADIMSNYVPLLLARLDGPIKITVTNAIAEGDQVFVEAQGESRTKDGLSYNNLYGIVLRLRDGKIAEIREYMDTELVKRIFGGPTDKSPR</sequence>
<accession>A0A9X3ETG5</accession>
<comment type="caution">
    <text evidence="2">The sequence shown here is derived from an EMBL/GenBank/DDBJ whole genome shotgun (WGS) entry which is preliminary data.</text>
</comment>
<protein>
    <submittedName>
        <fullName evidence="2">Nuclear transport factor 2 family protein</fullName>
    </submittedName>
</protein>
<dbReference type="SUPFAM" id="SSF54427">
    <property type="entry name" value="NTF2-like"/>
    <property type="match status" value="1"/>
</dbReference>